<gene>
    <name evidence="4" type="ORF">ACHHYP_20835</name>
</gene>
<evidence type="ECO:0000256" key="2">
    <source>
        <dbReference type="ARBA" id="ARBA00022723"/>
    </source>
</evidence>
<dbReference type="GO" id="GO:0046872">
    <property type="term" value="F:metal ion binding"/>
    <property type="evidence" value="ECO:0007669"/>
    <property type="project" value="UniProtKB-KW"/>
</dbReference>
<name>A0A1V9Y5P2_ACHHY</name>
<dbReference type="InterPro" id="IPR027806">
    <property type="entry name" value="HARBI1_dom"/>
</dbReference>
<proteinExistence type="predicted"/>
<accession>A0A1V9Y5P2</accession>
<sequence>MRQFNGHRSENGLKFQCVFQIYQVVLDLLMRRVRYFYAGFPGSSHDQRVIVNSEFYQAIETHFTDDEYIVGDSAYTPHPRIIPCFKKPQRQLLGRFQSLKATRYRLADHSPVITAAIILHNLLVTVKIPEDWMAADSICDEVVDEPGEACSEGQALVASGQARRELLLRQVSAQL</sequence>
<protein>
    <recommendedName>
        <fullName evidence="3">DDE Tnp4 domain-containing protein</fullName>
    </recommendedName>
</protein>
<evidence type="ECO:0000256" key="1">
    <source>
        <dbReference type="ARBA" id="ARBA00001968"/>
    </source>
</evidence>
<dbReference type="OrthoDB" id="79099at2759"/>
<feature type="domain" description="DDE Tnp4" evidence="3">
    <location>
        <begin position="5"/>
        <end position="90"/>
    </location>
</feature>
<evidence type="ECO:0000313" key="4">
    <source>
        <dbReference type="EMBL" id="OQR81033.1"/>
    </source>
</evidence>
<evidence type="ECO:0000313" key="5">
    <source>
        <dbReference type="Proteomes" id="UP000243579"/>
    </source>
</evidence>
<reference evidence="4 5" key="1">
    <citation type="journal article" date="2014" name="Genome Biol. Evol.">
        <title>The secreted proteins of Achlya hypogyna and Thraustotheca clavata identify the ancestral oomycete secretome and reveal gene acquisitions by horizontal gene transfer.</title>
        <authorList>
            <person name="Misner I."/>
            <person name="Blouin N."/>
            <person name="Leonard G."/>
            <person name="Richards T.A."/>
            <person name="Lane C.E."/>
        </authorList>
    </citation>
    <scope>NUCLEOTIDE SEQUENCE [LARGE SCALE GENOMIC DNA]</scope>
    <source>
        <strain evidence="4 5">ATCC 48635</strain>
    </source>
</reference>
<organism evidence="4 5">
    <name type="scientific">Achlya hypogyna</name>
    <name type="common">Oomycete</name>
    <name type="synonym">Protoachlya hypogyna</name>
    <dbReference type="NCBI Taxonomy" id="1202772"/>
    <lineage>
        <taxon>Eukaryota</taxon>
        <taxon>Sar</taxon>
        <taxon>Stramenopiles</taxon>
        <taxon>Oomycota</taxon>
        <taxon>Saprolegniomycetes</taxon>
        <taxon>Saprolegniales</taxon>
        <taxon>Achlyaceae</taxon>
        <taxon>Achlya</taxon>
    </lineage>
</organism>
<dbReference type="Proteomes" id="UP000243579">
    <property type="component" value="Unassembled WGS sequence"/>
</dbReference>
<comment type="caution">
    <text evidence="4">The sequence shown here is derived from an EMBL/GenBank/DDBJ whole genome shotgun (WGS) entry which is preliminary data.</text>
</comment>
<evidence type="ECO:0000259" key="3">
    <source>
        <dbReference type="Pfam" id="PF13359"/>
    </source>
</evidence>
<keyword evidence="2" id="KW-0479">Metal-binding</keyword>
<dbReference type="STRING" id="1202772.A0A1V9Y5P2"/>
<keyword evidence="5" id="KW-1185">Reference proteome</keyword>
<dbReference type="AlphaFoldDB" id="A0A1V9Y5P2"/>
<dbReference type="EMBL" id="JNBR01002842">
    <property type="protein sequence ID" value="OQR81033.1"/>
    <property type="molecule type" value="Genomic_DNA"/>
</dbReference>
<comment type="cofactor">
    <cofactor evidence="1">
        <name>a divalent metal cation</name>
        <dbReference type="ChEBI" id="CHEBI:60240"/>
    </cofactor>
</comment>
<dbReference type="Pfam" id="PF13359">
    <property type="entry name" value="DDE_Tnp_4"/>
    <property type="match status" value="1"/>
</dbReference>